<evidence type="ECO:0000256" key="2">
    <source>
        <dbReference type="SAM" id="MobiDB-lite"/>
    </source>
</evidence>
<accession>A0A6J5NLW2</accession>
<feature type="compositionally biased region" description="Pro residues" evidence="2">
    <location>
        <begin position="28"/>
        <end position="49"/>
    </location>
</feature>
<gene>
    <name evidence="3" type="ORF">UFOVP713_1</name>
</gene>
<proteinExistence type="predicted"/>
<evidence type="ECO:0000313" key="3">
    <source>
        <dbReference type="EMBL" id="CAB4158401.1"/>
    </source>
</evidence>
<dbReference type="InterPro" id="IPR056909">
    <property type="entry name" value="SU10_portal"/>
</dbReference>
<sequence length="655" mass="73151">MGQQVNAPAMPPPTAPGMPQPAASPATVPAPPQPGPMPPGPMAGMPMPPQGGLAAMAMPPAGPQPITDQAGQQMRMKDVARAVMDMANKKAEAMQREIEDQLIECDYNSELRKMLHDAAVFGTGVIRGPIVTNRTRKAWQPYTDAQGQQVHQIEIVEELAPASFRVDPHNVWPDPACGENIHHGKGIYEREQITAKQIRELAKQPGFMKSQLRKVLEEGPKRSHTMEELRDDDQRDVARDLYEMWTYWGEVEHDDLDAAGVDPGEKDELRTISACVIMINSTVVKAFLNPLEGGDLPYDFYVWEKVANSVWGYGIPYLMRSQQKVLNAAWRQMMDNAGVSSGPQIVMKPSVIQPADKQWQLTSRKIWYATDDVDDVSKAFATFEFGSHQAELAGIIKMATELVDQETGVPTILQGEKGAAPDTVGGMQMLMNSANVVLRRLVKQFDDMVTRPHIRRYYDYNMLYNEDEEIKGDFSINARGSSALLIRDIQNQAFLNLLAAGSNPVYGMYLDTEKLFRKALQAQHIDPTDVFKSEEEIEQIKEQQKAMANQPPPPDPRIEAANIRAQTDLERAKMQNAGDMAEIQARQAKMEQEAQIKMAELQMQRDVEMLKMANAQNLSLEKIKAQLADTAIKERGRKELFAAEQDLKMRMGSGI</sequence>
<protein>
    <recommendedName>
        <fullName evidence="4">Portal protein</fullName>
    </recommendedName>
</protein>
<feature type="compositionally biased region" description="Pro residues" evidence="2">
    <location>
        <begin position="9"/>
        <end position="19"/>
    </location>
</feature>
<organism evidence="3">
    <name type="scientific">uncultured Caudovirales phage</name>
    <dbReference type="NCBI Taxonomy" id="2100421"/>
    <lineage>
        <taxon>Viruses</taxon>
        <taxon>Duplodnaviria</taxon>
        <taxon>Heunggongvirae</taxon>
        <taxon>Uroviricota</taxon>
        <taxon>Caudoviricetes</taxon>
        <taxon>Peduoviridae</taxon>
        <taxon>Maltschvirus</taxon>
        <taxon>Maltschvirus maltsch</taxon>
    </lineage>
</organism>
<name>A0A6J5NLW2_9CAUD</name>
<evidence type="ECO:0008006" key="4">
    <source>
        <dbReference type="Google" id="ProtNLM"/>
    </source>
</evidence>
<feature type="region of interest" description="Disordered" evidence="2">
    <location>
        <begin position="1"/>
        <end position="70"/>
    </location>
</feature>
<keyword evidence="1" id="KW-0175">Coiled coil</keyword>
<reference evidence="3" key="1">
    <citation type="submission" date="2020-04" db="EMBL/GenBank/DDBJ databases">
        <authorList>
            <person name="Chiriac C."/>
            <person name="Salcher M."/>
            <person name="Ghai R."/>
            <person name="Kavagutti S V."/>
        </authorList>
    </citation>
    <scope>NUCLEOTIDE SEQUENCE</scope>
</reference>
<dbReference type="EMBL" id="LR796676">
    <property type="protein sequence ID" value="CAB4158401.1"/>
    <property type="molecule type" value="Genomic_DNA"/>
</dbReference>
<dbReference type="Pfam" id="PF23899">
    <property type="entry name" value="SU10_portal"/>
    <property type="match status" value="1"/>
</dbReference>
<evidence type="ECO:0000256" key="1">
    <source>
        <dbReference type="SAM" id="Coils"/>
    </source>
</evidence>
<feature type="compositionally biased region" description="Low complexity" evidence="2">
    <location>
        <begin position="50"/>
        <end position="59"/>
    </location>
</feature>
<feature type="coiled-coil region" evidence="1">
    <location>
        <begin position="77"/>
        <end position="104"/>
    </location>
</feature>